<evidence type="ECO:0000256" key="2">
    <source>
        <dbReference type="ARBA" id="ARBA00023239"/>
    </source>
</evidence>
<sequence>MQLCDAVFFNPFSFSQANNTPALIPHQLELPSTNMVPATTTPPGGIFVPVPTFFKEKAQHPSLQPAIDIQTQVAHSLHLAKSGVAGLVLLGSTGEAIHMSSMERVELISGVRKGLDEAGFTAYPILSGVLVNSV</sequence>
<protein>
    <submittedName>
        <fullName evidence="4">Dihydrodipicolinate synthase</fullName>
    </submittedName>
</protein>
<accession>A0A0J7JTX4</accession>
<name>A0A0J7JTX4_LASNI</name>
<feature type="non-terminal residue" evidence="4">
    <location>
        <position position="134"/>
    </location>
</feature>
<comment type="caution">
    <text evidence="4">The sequence shown here is derived from an EMBL/GenBank/DDBJ whole genome shotgun (WGS) entry which is preliminary data.</text>
</comment>
<dbReference type="Gene3D" id="3.20.20.70">
    <property type="entry name" value="Aldolase class I"/>
    <property type="match status" value="1"/>
</dbReference>
<gene>
    <name evidence="4" type="ORF">RF55_26662</name>
</gene>
<reference evidence="4 5" key="1">
    <citation type="submission" date="2015-04" db="EMBL/GenBank/DDBJ databases">
        <title>Lasius niger genome sequencing.</title>
        <authorList>
            <person name="Konorov E.A."/>
            <person name="Nikitin M.A."/>
            <person name="Kirill M.V."/>
            <person name="Chang P."/>
        </authorList>
    </citation>
    <scope>NUCLEOTIDE SEQUENCE [LARGE SCALE GENOMIC DNA]</scope>
    <source>
        <tissue evidence="4">Whole</tissue>
    </source>
</reference>
<dbReference type="STRING" id="67767.A0A0J7JTX4"/>
<dbReference type="PaxDb" id="67767-A0A0J7JTX4"/>
<dbReference type="EMBL" id="LBMM01036648">
    <property type="protein sequence ID" value="KMQ81336.1"/>
    <property type="molecule type" value="Genomic_DNA"/>
</dbReference>
<dbReference type="Proteomes" id="UP000036403">
    <property type="component" value="Unassembled WGS sequence"/>
</dbReference>
<proteinExistence type="predicted"/>
<organism evidence="4 5">
    <name type="scientific">Lasius niger</name>
    <name type="common">Black garden ant</name>
    <dbReference type="NCBI Taxonomy" id="67767"/>
    <lineage>
        <taxon>Eukaryota</taxon>
        <taxon>Metazoa</taxon>
        <taxon>Ecdysozoa</taxon>
        <taxon>Arthropoda</taxon>
        <taxon>Hexapoda</taxon>
        <taxon>Insecta</taxon>
        <taxon>Pterygota</taxon>
        <taxon>Neoptera</taxon>
        <taxon>Endopterygota</taxon>
        <taxon>Hymenoptera</taxon>
        <taxon>Apocrita</taxon>
        <taxon>Aculeata</taxon>
        <taxon>Formicoidea</taxon>
        <taxon>Formicidae</taxon>
        <taxon>Formicinae</taxon>
        <taxon>Lasius</taxon>
        <taxon>Lasius</taxon>
    </lineage>
</organism>
<evidence type="ECO:0000256" key="1">
    <source>
        <dbReference type="ARBA" id="ARBA00011881"/>
    </source>
</evidence>
<dbReference type="PANTHER" id="PTHR12128">
    <property type="entry name" value="DIHYDRODIPICOLINATE SYNTHASE"/>
    <property type="match status" value="1"/>
</dbReference>
<evidence type="ECO:0000313" key="5">
    <source>
        <dbReference type="Proteomes" id="UP000036403"/>
    </source>
</evidence>
<evidence type="ECO:0000256" key="3">
    <source>
        <dbReference type="ARBA" id="ARBA00023270"/>
    </source>
</evidence>
<evidence type="ECO:0000313" key="4">
    <source>
        <dbReference type="EMBL" id="KMQ81336.1"/>
    </source>
</evidence>
<comment type="subunit">
    <text evidence="1">Homotetramer.</text>
</comment>
<dbReference type="InterPro" id="IPR013785">
    <property type="entry name" value="Aldolase_TIM"/>
</dbReference>
<keyword evidence="5" id="KW-1185">Reference proteome</keyword>
<keyword evidence="3" id="KW-0704">Schiff base</keyword>
<dbReference type="InterPro" id="IPR020624">
    <property type="entry name" value="Schiff_base-form_aldolases_CS"/>
</dbReference>
<dbReference type="InterPro" id="IPR002220">
    <property type="entry name" value="DapA-like"/>
</dbReference>
<keyword evidence="2" id="KW-0456">Lyase</keyword>
<dbReference type="AlphaFoldDB" id="A0A0J7JTX4"/>
<dbReference type="OrthoDB" id="191315at2759"/>
<dbReference type="PANTHER" id="PTHR12128:SF68">
    <property type="entry name" value="DIHYDRODIPICOLINATE SYNTHETASE"/>
    <property type="match status" value="1"/>
</dbReference>
<dbReference type="PROSITE" id="PS00665">
    <property type="entry name" value="DHDPS_1"/>
    <property type="match status" value="1"/>
</dbReference>
<dbReference type="SUPFAM" id="SSF51569">
    <property type="entry name" value="Aldolase"/>
    <property type="match status" value="1"/>
</dbReference>
<dbReference type="GO" id="GO:0008840">
    <property type="term" value="F:4-hydroxy-tetrahydrodipicolinate synthase activity"/>
    <property type="evidence" value="ECO:0007669"/>
    <property type="project" value="TreeGrafter"/>
</dbReference>